<dbReference type="InterPro" id="IPR023335">
    <property type="entry name" value="ATP12_ortho_dom_sf"/>
</dbReference>
<evidence type="ECO:0000256" key="1">
    <source>
        <dbReference type="SAM" id="MobiDB-lite"/>
    </source>
</evidence>
<reference evidence="2 3" key="1">
    <citation type="submission" date="2013-02" db="EMBL/GenBank/DDBJ databases">
        <title>The Genome Annotation of Plasmodium falciparum Vietnam Oak-Knoll (FVO).</title>
        <authorList>
            <consortium name="The Broad Institute Genome Sequencing Platform"/>
            <consortium name="The Broad Institute Genome Sequencing Center for Infectious Disease"/>
            <person name="Neafsey D."/>
            <person name="Hoffman S."/>
            <person name="Volkman S."/>
            <person name="Rosenthal P."/>
            <person name="Walker B."/>
            <person name="Young S.K."/>
            <person name="Zeng Q."/>
            <person name="Gargeya S."/>
            <person name="Fitzgerald M."/>
            <person name="Haas B."/>
            <person name="Abouelleil A."/>
            <person name="Allen A.W."/>
            <person name="Alvarado L."/>
            <person name="Arachchi H.M."/>
            <person name="Berlin A.M."/>
            <person name="Chapman S.B."/>
            <person name="Gainer-Dewar J."/>
            <person name="Goldberg J."/>
            <person name="Griggs A."/>
            <person name="Gujja S."/>
            <person name="Hansen M."/>
            <person name="Howarth C."/>
            <person name="Imamovic A."/>
            <person name="Ireland A."/>
            <person name="Larimer J."/>
            <person name="McCowan C."/>
            <person name="Murphy C."/>
            <person name="Pearson M."/>
            <person name="Poon T.W."/>
            <person name="Priest M."/>
            <person name="Roberts A."/>
            <person name="Saif S."/>
            <person name="Shea T."/>
            <person name="Sisk P."/>
            <person name="Sykes S."/>
            <person name="Wortman J."/>
            <person name="Nusbaum C."/>
            <person name="Birren B."/>
        </authorList>
    </citation>
    <scope>NUCLEOTIDE SEQUENCE [LARGE SCALE GENOMIC DNA]</scope>
    <source>
        <strain evidence="3">Vietnam Oak-Knoll (FVO)</strain>
    </source>
</reference>
<evidence type="ECO:0000313" key="3">
    <source>
        <dbReference type="Proteomes" id="UP000030690"/>
    </source>
</evidence>
<accession>A0A024V4W2</accession>
<dbReference type="OrthoDB" id="381295at2759"/>
<evidence type="ECO:0000313" key="2">
    <source>
        <dbReference type="EMBL" id="ETW18053.1"/>
    </source>
</evidence>
<dbReference type="PANTHER" id="PTHR21013:SF10">
    <property type="entry name" value="ATP SYNTHASE MITOCHONDRIAL F1 COMPLEX ASSEMBLY FACTOR 2"/>
    <property type="match status" value="1"/>
</dbReference>
<dbReference type="Proteomes" id="UP000030690">
    <property type="component" value="Unassembled WGS sequence"/>
</dbReference>
<dbReference type="InterPro" id="IPR011419">
    <property type="entry name" value="ATP12_ATP_synth-F1-assembly"/>
</dbReference>
<name>A0A024V4W2_PLAFA</name>
<feature type="region of interest" description="Disordered" evidence="1">
    <location>
        <begin position="121"/>
        <end position="143"/>
    </location>
</feature>
<gene>
    <name evidence="2" type="ORF">PFFVO_02946</name>
</gene>
<evidence type="ECO:0008006" key="4">
    <source>
        <dbReference type="Google" id="ProtNLM"/>
    </source>
</evidence>
<proteinExistence type="predicted"/>
<dbReference type="GO" id="GO:0033615">
    <property type="term" value="P:mitochondrial proton-transporting ATP synthase complex assembly"/>
    <property type="evidence" value="ECO:0007669"/>
    <property type="project" value="TreeGrafter"/>
</dbReference>
<reference evidence="2 3" key="2">
    <citation type="submission" date="2013-02" db="EMBL/GenBank/DDBJ databases">
        <title>The Genome Sequence of Plasmodium falciparum Vietnam Oak-Knoll (FVO).</title>
        <authorList>
            <consortium name="The Broad Institute Genome Sequencing Platform"/>
            <consortium name="The Broad Institute Genome Sequencing Center for Infectious Disease"/>
            <person name="Neafsey D."/>
            <person name="Cheeseman I."/>
            <person name="Volkman S."/>
            <person name="Adams J."/>
            <person name="Walker B."/>
            <person name="Young S.K."/>
            <person name="Zeng Q."/>
            <person name="Gargeya S."/>
            <person name="Fitzgerald M."/>
            <person name="Haas B."/>
            <person name="Abouelleil A."/>
            <person name="Alvarado L."/>
            <person name="Arachchi H.M."/>
            <person name="Berlin A.M."/>
            <person name="Chapman S.B."/>
            <person name="Dewar J."/>
            <person name="Goldberg J."/>
            <person name="Griggs A."/>
            <person name="Gujja S."/>
            <person name="Hansen M."/>
            <person name="Howarth C."/>
            <person name="Imamovic A."/>
            <person name="Larimer J."/>
            <person name="McCowan C."/>
            <person name="Murphy C."/>
            <person name="Neiman D."/>
            <person name="Pearson M."/>
            <person name="Priest M."/>
            <person name="Roberts A."/>
            <person name="Saif S."/>
            <person name="Shea T."/>
            <person name="Sisk P."/>
            <person name="Sykes S."/>
            <person name="Wortman J."/>
            <person name="Nusbaum C."/>
            <person name="Birren B."/>
        </authorList>
    </citation>
    <scope>NUCLEOTIDE SEQUENCE [LARGE SCALE GENOMIC DNA]</scope>
    <source>
        <strain evidence="3">Vietnam Oak-Knoll (FVO)</strain>
    </source>
</reference>
<dbReference type="EMBL" id="KI925080">
    <property type="protein sequence ID" value="ETW18053.1"/>
    <property type="molecule type" value="Genomic_DNA"/>
</dbReference>
<dbReference type="Gene3D" id="1.10.3580.10">
    <property type="entry name" value="ATP12 ATPase"/>
    <property type="match status" value="1"/>
</dbReference>
<dbReference type="GO" id="GO:0005739">
    <property type="term" value="C:mitochondrion"/>
    <property type="evidence" value="ECO:0007669"/>
    <property type="project" value="TreeGrafter"/>
</dbReference>
<dbReference type="AlphaFoldDB" id="A0A024V4W2"/>
<dbReference type="PANTHER" id="PTHR21013">
    <property type="entry name" value="ATP SYNTHASE MITOCHONDRIAL F1 COMPLEX ASSEMBLY FACTOR 2/ATP12 PROTEIN, MITOCHONDRIAL PRECURSOR"/>
    <property type="match status" value="1"/>
</dbReference>
<protein>
    <recommendedName>
        <fullName evidence="4">ATP synthase mitochondrial F1 complex assembly factor 2</fullName>
    </recommendedName>
</protein>
<sequence>MFKKRLNKNVFSIFKKYNSSYICFDENKQNLKKFCNIKNIELRKNVHTNKTEIFIDDKILLTNRKNVFSLKNEDLCLLIKLEILRNKNNMDVLKTPITLCVNNLIDFVNLKEHNMLPKNYDHKYNNKGDNKYNNKGDNKYNNKGDSEYNKCDSEYNKCDSEYNKCDSEYNNKGDNKYNNKDDSEYNKCDSEYNKCDSEYNKCDSEYNNKGDNKYNNKDYSEYNKGDHFNYHNYINNNNKERILYFFEIERTLMEKKIYENFINDLIFYTNNNEEHAFNMHKNSLHDLKKKTIHLPNCLNYINKYNINNNLYQEQKYIYNKFINLFEHIHNIKLNRANHFETPEQNFDVQEKIQKLIKNMNNSEIFLFYKCTQYLNSFIFTYLFLNRYINYKDVYRYCNLEYIYQFFKWGYVYDVNIMKDANTLLMLSSLRLINKMIQ</sequence>
<organism evidence="2 3">
    <name type="scientific">Plasmodium falciparum Vietnam Oak-Knoll</name>
    <name type="common">FVO</name>
    <dbReference type="NCBI Taxonomy" id="1036723"/>
    <lineage>
        <taxon>Eukaryota</taxon>
        <taxon>Sar</taxon>
        <taxon>Alveolata</taxon>
        <taxon>Apicomplexa</taxon>
        <taxon>Aconoidasida</taxon>
        <taxon>Haemosporida</taxon>
        <taxon>Plasmodiidae</taxon>
        <taxon>Plasmodium</taxon>
        <taxon>Plasmodium (Laverania)</taxon>
    </lineage>
</organism>
<dbReference type="SUPFAM" id="SSF160909">
    <property type="entry name" value="ATP12-like"/>
    <property type="match status" value="2"/>
</dbReference>